<reference evidence="1" key="1">
    <citation type="submission" date="2020-04" db="EMBL/GenBank/DDBJ databases">
        <authorList>
            <person name="Alioto T."/>
            <person name="Alioto T."/>
            <person name="Gomez Garrido J."/>
        </authorList>
    </citation>
    <scope>NUCLEOTIDE SEQUENCE</scope>
    <source>
        <strain evidence="1">A484AB</strain>
    </source>
</reference>
<accession>A0A6S7FLL6</accession>
<comment type="caution">
    <text evidence="1">The sequence shown here is derived from an EMBL/GenBank/DDBJ whole genome shotgun (WGS) entry which is preliminary data.</text>
</comment>
<sequence length="111" mass="11729">MGNEIVKGIGLLTGLPLAEAVEIFQPEASRSAVAGASDVSSLYAGHGLLRPQNPFDPLRSLDPGEALKDLLKSLQESLSSLTSSSSSKDAGHFILVLLFTAWQEYIAKVCS</sequence>
<evidence type="ECO:0000313" key="2">
    <source>
        <dbReference type="Proteomes" id="UP001152795"/>
    </source>
</evidence>
<proteinExistence type="predicted"/>
<dbReference type="Proteomes" id="UP001152795">
    <property type="component" value="Unassembled WGS sequence"/>
</dbReference>
<dbReference type="AlphaFoldDB" id="A0A6S7FLL6"/>
<keyword evidence="2" id="KW-1185">Reference proteome</keyword>
<gene>
    <name evidence="1" type="ORF">PACLA_8A054805</name>
</gene>
<evidence type="ECO:0000313" key="1">
    <source>
        <dbReference type="EMBL" id="CAB3978417.1"/>
    </source>
</evidence>
<protein>
    <submittedName>
        <fullName evidence="1">Uncharacterized protein</fullName>
    </submittedName>
</protein>
<organism evidence="1 2">
    <name type="scientific">Paramuricea clavata</name>
    <name type="common">Red gorgonian</name>
    <name type="synonym">Violescent sea-whip</name>
    <dbReference type="NCBI Taxonomy" id="317549"/>
    <lineage>
        <taxon>Eukaryota</taxon>
        <taxon>Metazoa</taxon>
        <taxon>Cnidaria</taxon>
        <taxon>Anthozoa</taxon>
        <taxon>Octocorallia</taxon>
        <taxon>Malacalcyonacea</taxon>
        <taxon>Plexauridae</taxon>
        <taxon>Paramuricea</taxon>
    </lineage>
</organism>
<dbReference type="EMBL" id="CACRXK020000111">
    <property type="protein sequence ID" value="CAB3978417.1"/>
    <property type="molecule type" value="Genomic_DNA"/>
</dbReference>
<name>A0A6S7FLL6_PARCT</name>